<name>F4LNE0_TREBD</name>
<feature type="transmembrane region" description="Helical" evidence="1">
    <location>
        <begin position="69"/>
        <end position="87"/>
    </location>
</feature>
<keyword evidence="1" id="KW-1133">Transmembrane helix</keyword>
<feature type="transmembrane region" description="Helical" evidence="1">
    <location>
        <begin position="12"/>
        <end position="32"/>
    </location>
</feature>
<keyword evidence="1" id="KW-0812">Transmembrane</keyword>
<dbReference type="Pfam" id="PF13091">
    <property type="entry name" value="PLDc_2"/>
    <property type="match status" value="2"/>
</dbReference>
<dbReference type="InterPro" id="IPR025202">
    <property type="entry name" value="PLD-like_dom"/>
</dbReference>
<dbReference type="Gene3D" id="3.30.870.10">
    <property type="entry name" value="Endonuclease Chain A"/>
    <property type="match status" value="2"/>
</dbReference>
<dbReference type="STRING" id="906968.Trebr_2492"/>
<dbReference type="KEGG" id="tbe:Trebr_2492"/>
<evidence type="ECO:0000313" key="3">
    <source>
        <dbReference type="EMBL" id="AEE17898.1"/>
    </source>
</evidence>
<reference evidence="4" key="1">
    <citation type="submission" date="2011-04" db="EMBL/GenBank/DDBJ databases">
        <title>The complete genome of Treponema brennaborense DSM 12168.</title>
        <authorList>
            <person name="Lucas S."/>
            <person name="Han J."/>
            <person name="Lapidus A."/>
            <person name="Bruce D."/>
            <person name="Goodwin L."/>
            <person name="Pitluck S."/>
            <person name="Peters L."/>
            <person name="Kyrpides N."/>
            <person name="Mavromatis K."/>
            <person name="Ivanova N."/>
            <person name="Mikhailova N."/>
            <person name="Pagani I."/>
            <person name="Teshima H."/>
            <person name="Detter J.C."/>
            <person name="Tapia R."/>
            <person name="Han C."/>
            <person name="Land M."/>
            <person name="Hauser L."/>
            <person name="Markowitz V."/>
            <person name="Cheng J.-F."/>
            <person name="Hugenholtz P."/>
            <person name="Woyke T."/>
            <person name="Wu D."/>
            <person name="Gronow S."/>
            <person name="Wellnitz S."/>
            <person name="Brambilla E."/>
            <person name="Klenk H.-P."/>
            <person name="Eisen J.A."/>
        </authorList>
    </citation>
    <scope>NUCLEOTIDE SEQUENCE [LARGE SCALE GENOMIC DNA]</scope>
    <source>
        <strain evidence="4">DSM 12168 / CIP 105900 / DD5/3</strain>
    </source>
</reference>
<organism evidence="3 4">
    <name type="scientific">Treponema brennaborense (strain DSM 12168 / CIP 105900 / DD5/3)</name>
    <dbReference type="NCBI Taxonomy" id="906968"/>
    <lineage>
        <taxon>Bacteria</taxon>
        <taxon>Pseudomonadati</taxon>
        <taxon>Spirochaetota</taxon>
        <taxon>Spirochaetia</taxon>
        <taxon>Spirochaetales</taxon>
        <taxon>Treponemataceae</taxon>
        <taxon>Treponema</taxon>
    </lineage>
</organism>
<evidence type="ECO:0000259" key="2">
    <source>
        <dbReference type="PROSITE" id="PS50035"/>
    </source>
</evidence>
<dbReference type="PANTHER" id="PTHR21248:SF22">
    <property type="entry name" value="PHOSPHOLIPASE D"/>
    <property type="match status" value="1"/>
</dbReference>
<sequence length="539" mass="60746">MKPKWLKQLLRYRFIVVLILLAQICFFIWFILRGSDRYPYVAPFLTVMSLAVSLYIISRRDKGAFKLAWIYLLLIVPLFGGVLYVVIRCQAAVRRFRKANLTIEDRSRGLFMLNGSCLEAAVSAYPQHSAQMSYLERFVGFPVCARTEAVYYSAGESFLPPVLEALKKAEKYIFLEFFIMQEGVMWNSILEILVEKASQGVDVRVMYDDIGCFLILPADYTETLKSQGIKAQVFNPLKPFLAINQNNRDHRKIIAVDGTVAFTGGINIADEYIGTVEKHGIWKDSGVKLTGQGAWTFTLLFLQMWDFCRYIAAPHRKKALPPPCCDSYESYFPAVPHGIASGADEAALPDSDKTLPESGGFVQPYADTPMDGENVGEHVYLQLITGARRYIYITTPYLILDDSMISALILAAKSGVDVRVITPQVWDKRLVHITTRSYYRELIEGGVKIYEYTGGFVHAKLLVTDDNAAVVGTTNFDFRSLYHHFECGTVLYGTPAVADVKNDFLETVKASTPITIDSCRVNFVMKIVQDILRIFAPLM</sequence>
<dbReference type="InterPro" id="IPR001736">
    <property type="entry name" value="PLipase_D/transphosphatidylase"/>
</dbReference>
<dbReference type="GO" id="GO:0030572">
    <property type="term" value="F:phosphatidyltransferase activity"/>
    <property type="evidence" value="ECO:0007669"/>
    <property type="project" value="UniProtKB-ARBA"/>
</dbReference>
<feature type="transmembrane region" description="Helical" evidence="1">
    <location>
        <begin position="38"/>
        <end position="57"/>
    </location>
</feature>
<evidence type="ECO:0000313" key="4">
    <source>
        <dbReference type="Proteomes" id="UP000006546"/>
    </source>
</evidence>
<evidence type="ECO:0000256" key="1">
    <source>
        <dbReference type="SAM" id="Phobius"/>
    </source>
</evidence>
<dbReference type="CDD" id="cd09154">
    <property type="entry name" value="PLDc_SMU_988_like_1"/>
    <property type="match status" value="1"/>
</dbReference>
<feature type="domain" description="PLD phosphodiesterase" evidence="2">
    <location>
        <begin position="453"/>
        <end position="480"/>
    </location>
</feature>
<proteinExistence type="predicted"/>
<dbReference type="GO" id="GO:0005886">
    <property type="term" value="C:plasma membrane"/>
    <property type="evidence" value="ECO:0007669"/>
    <property type="project" value="UniProtKB-SubCell"/>
</dbReference>
<dbReference type="OrthoDB" id="9762009at2"/>
<dbReference type="CDD" id="cd09160">
    <property type="entry name" value="PLDc_SMU_988_like_2"/>
    <property type="match status" value="1"/>
</dbReference>
<dbReference type="GO" id="GO:0032049">
    <property type="term" value="P:cardiolipin biosynthetic process"/>
    <property type="evidence" value="ECO:0007669"/>
    <property type="project" value="UniProtKB-ARBA"/>
</dbReference>
<feature type="domain" description="PLD phosphodiesterase" evidence="2">
    <location>
        <begin position="245"/>
        <end position="272"/>
    </location>
</feature>
<dbReference type="SUPFAM" id="SSF56024">
    <property type="entry name" value="Phospholipase D/nuclease"/>
    <property type="match status" value="2"/>
</dbReference>
<protein>
    <submittedName>
        <fullName evidence="3">Phospholipase D/Transphosphatidylase</fullName>
    </submittedName>
</protein>
<accession>F4LNE0</accession>
<keyword evidence="1" id="KW-0472">Membrane</keyword>
<dbReference type="PANTHER" id="PTHR21248">
    <property type="entry name" value="CARDIOLIPIN SYNTHASE"/>
    <property type="match status" value="1"/>
</dbReference>
<dbReference type="Proteomes" id="UP000006546">
    <property type="component" value="Chromosome"/>
</dbReference>
<dbReference type="AlphaFoldDB" id="F4LNE0"/>
<dbReference type="HOGENOM" id="CLU_038053_1_2_12"/>
<gene>
    <name evidence="3" type="ordered locus">Trebr_2492</name>
</gene>
<keyword evidence="4" id="KW-1185">Reference proteome</keyword>
<dbReference type="EMBL" id="CP002696">
    <property type="protein sequence ID" value="AEE17898.1"/>
    <property type="molecule type" value="Genomic_DNA"/>
</dbReference>
<dbReference type="eggNOG" id="COG1502">
    <property type="taxonomic scope" value="Bacteria"/>
</dbReference>
<dbReference type="SMART" id="SM00155">
    <property type="entry name" value="PLDc"/>
    <property type="match status" value="2"/>
</dbReference>
<dbReference type="PROSITE" id="PS50035">
    <property type="entry name" value="PLD"/>
    <property type="match status" value="2"/>
</dbReference>